<reference evidence="9 10" key="1">
    <citation type="journal article" date="2018" name="Plant J.">
        <title>Genome sequences of Chlorella sorokiniana UTEX 1602 and Micractinium conductrix SAG 241.80: implications to maltose excretion by a green alga.</title>
        <authorList>
            <person name="Arriola M.B."/>
            <person name="Velmurugan N."/>
            <person name="Zhang Y."/>
            <person name="Plunkett M.H."/>
            <person name="Hondzo H."/>
            <person name="Barney B.M."/>
        </authorList>
    </citation>
    <scope>NUCLEOTIDE SEQUENCE [LARGE SCALE GENOMIC DNA]</scope>
    <source>
        <strain evidence="9 10">SAG 241.80</strain>
    </source>
</reference>
<dbReference type="PROSITE" id="PS00108">
    <property type="entry name" value="PROTEIN_KINASE_ST"/>
    <property type="match status" value="1"/>
</dbReference>
<evidence type="ECO:0000256" key="5">
    <source>
        <dbReference type="ARBA" id="ARBA00022840"/>
    </source>
</evidence>
<evidence type="ECO:0000313" key="9">
    <source>
        <dbReference type="EMBL" id="PSC68747.1"/>
    </source>
</evidence>
<feature type="region of interest" description="Disordered" evidence="7">
    <location>
        <begin position="505"/>
        <end position="539"/>
    </location>
</feature>
<organism evidence="9 10">
    <name type="scientific">Micractinium conductrix</name>
    <dbReference type="NCBI Taxonomy" id="554055"/>
    <lineage>
        <taxon>Eukaryota</taxon>
        <taxon>Viridiplantae</taxon>
        <taxon>Chlorophyta</taxon>
        <taxon>core chlorophytes</taxon>
        <taxon>Trebouxiophyceae</taxon>
        <taxon>Chlorellales</taxon>
        <taxon>Chlorellaceae</taxon>
        <taxon>Chlorella clade</taxon>
        <taxon>Micractinium</taxon>
    </lineage>
</organism>
<dbReference type="InterPro" id="IPR011009">
    <property type="entry name" value="Kinase-like_dom_sf"/>
</dbReference>
<keyword evidence="10" id="KW-1185">Reference proteome</keyword>
<evidence type="ECO:0000256" key="6">
    <source>
        <dbReference type="PROSITE-ProRule" id="PRU10141"/>
    </source>
</evidence>
<dbReference type="GO" id="GO:0005524">
    <property type="term" value="F:ATP binding"/>
    <property type="evidence" value="ECO:0007669"/>
    <property type="project" value="UniProtKB-UniRule"/>
</dbReference>
<dbReference type="GO" id="GO:0005737">
    <property type="term" value="C:cytoplasm"/>
    <property type="evidence" value="ECO:0007669"/>
    <property type="project" value="TreeGrafter"/>
</dbReference>
<gene>
    <name evidence="9" type="ORF">C2E20_7681</name>
</gene>
<dbReference type="PROSITE" id="PS50011">
    <property type="entry name" value="PROTEIN_KINASE_DOM"/>
    <property type="match status" value="1"/>
</dbReference>
<keyword evidence="2" id="KW-0808">Transferase</keyword>
<evidence type="ECO:0000256" key="2">
    <source>
        <dbReference type="ARBA" id="ARBA00022679"/>
    </source>
</evidence>
<proteinExistence type="predicted"/>
<name>A0A2P6V3U4_9CHLO</name>
<keyword evidence="1" id="KW-0723">Serine/threonine-protein kinase</keyword>
<feature type="compositionally biased region" description="Low complexity" evidence="7">
    <location>
        <begin position="505"/>
        <end position="515"/>
    </location>
</feature>
<dbReference type="Proteomes" id="UP000239649">
    <property type="component" value="Unassembled WGS sequence"/>
</dbReference>
<evidence type="ECO:0000256" key="1">
    <source>
        <dbReference type="ARBA" id="ARBA00022527"/>
    </source>
</evidence>
<keyword evidence="3 6" id="KW-0547">Nucleotide-binding</keyword>
<dbReference type="InterPro" id="IPR000719">
    <property type="entry name" value="Prot_kinase_dom"/>
</dbReference>
<dbReference type="InterPro" id="IPR017441">
    <property type="entry name" value="Protein_kinase_ATP_BS"/>
</dbReference>
<comment type="caution">
    <text evidence="9">The sequence shown here is derived from an EMBL/GenBank/DDBJ whole genome shotgun (WGS) entry which is preliminary data.</text>
</comment>
<feature type="binding site" evidence="6">
    <location>
        <position position="111"/>
    </location>
    <ligand>
        <name>ATP</name>
        <dbReference type="ChEBI" id="CHEBI:30616"/>
    </ligand>
</feature>
<evidence type="ECO:0000259" key="8">
    <source>
        <dbReference type="PROSITE" id="PS50011"/>
    </source>
</evidence>
<dbReference type="EMBL" id="LHPF02000033">
    <property type="protein sequence ID" value="PSC68747.1"/>
    <property type="molecule type" value="Genomic_DNA"/>
</dbReference>
<feature type="compositionally biased region" description="Low complexity" evidence="7">
    <location>
        <begin position="523"/>
        <end position="533"/>
    </location>
</feature>
<feature type="region of interest" description="Disordered" evidence="7">
    <location>
        <begin position="1"/>
        <end position="46"/>
    </location>
</feature>
<feature type="domain" description="Protein kinase" evidence="8">
    <location>
        <begin position="82"/>
        <end position="364"/>
    </location>
</feature>
<dbReference type="PANTHER" id="PTHR24346:SF82">
    <property type="entry name" value="KP78A-RELATED"/>
    <property type="match status" value="1"/>
</dbReference>
<dbReference type="OrthoDB" id="508318at2759"/>
<dbReference type="STRING" id="554055.A0A2P6V3U4"/>
<dbReference type="GO" id="GO:0035556">
    <property type="term" value="P:intracellular signal transduction"/>
    <property type="evidence" value="ECO:0007669"/>
    <property type="project" value="TreeGrafter"/>
</dbReference>
<keyword evidence="4" id="KW-0418">Kinase</keyword>
<accession>A0A2P6V3U4</accession>
<dbReference type="Pfam" id="PF00069">
    <property type="entry name" value="Pkinase"/>
    <property type="match status" value="1"/>
</dbReference>
<sequence length="553" mass="60286">MGACASKVREWKDETEQDEEVGAAPPAKAQLPRDGPPLPPRPQASLPSEMMFRHSQEEGLANIVRHPRIQPFQGGAAGFADYQPLRLLGRGGSGQTWLCKEGDTGKLYALKMQSRPIPRSAVRLAASEISIQAATGVSSVHSTHIKEAMLTPAHLILVLDYEAGGSAAEYVAQRIPLVGRDDLIVTEDMARLLFKQLVEGLEHLHGNHVAHRDVKLDNTLLDGETLPTVKLCDFQFAKYWGAPTLTRTKTHLGTAVYMAPELLENRQTHDSYDPVEVDVWAAGIWLVCLLCGAYPFDNRPDVDDRTAELQILQQERQGPWWASRQVRHYAAQFSPDLFDLTSRILHLDPRKRIRLEDIAAHPWMQKPLPPELESAWQRVRHAQMHLERRLSMLTPDEGLVHERNSRVVELVREAAAPLADWPATHARMTQACRASSLVDCSSEGVVRIKMQPEAVAKRLSERAVALLDTSPPGTPSRFSLPLQHIASDGSLAALGNASAEASSASLSAMAGPDSSDGGGSSGSGAPAAPPAADEPLRHLSPFVAASEGVIGPF</sequence>
<dbReference type="Gene3D" id="1.10.510.10">
    <property type="entry name" value="Transferase(Phosphotransferase) domain 1"/>
    <property type="match status" value="1"/>
</dbReference>
<protein>
    <submittedName>
        <fullName evidence="9">Serine threonine-kinase SRK2H-like</fullName>
    </submittedName>
</protein>
<evidence type="ECO:0000256" key="4">
    <source>
        <dbReference type="ARBA" id="ARBA00022777"/>
    </source>
</evidence>
<dbReference type="PROSITE" id="PS00107">
    <property type="entry name" value="PROTEIN_KINASE_ATP"/>
    <property type="match status" value="1"/>
</dbReference>
<evidence type="ECO:0000313" key="10">
    <source>
        <dbReference type="Proteomes" id="UP000239649"/>
    </source>
</evidence>
<evidence type="ECO:0000256" key="3">
    <source>
        <dbReference type="ARBA" id="ARBA00022741"/>
    </source>
</evidence>
<dbReference type="PANTHER" id="PTHR24346">
    <property type="entry name" value="MAP/MICROTUBULE AFFINITY-REGULATING KINASE"/>
    <property type="match status" value="1"/>
</dbReference>
<dbReference type="SUPFAM" id="SSF56112">
    <property type="entry name" value="Protein kinase-like (PK-like)"/>
    <property type="match status" value="1"/>
</dbReference>
<dbReference type="InterPro" id="IPR008271">
    <property type="entry name" value="Ser/Thr_kinase_AS"/>
</dbReference>
<keyword evidence="5 6" id="KW-0067">ATP-binding</keyword>
<evidence type="ECO:0000256" key="7">
    <source>
        <dbReference type="SAM" id="MobiDB-lite"/>
    </source>
</evidence>
<dbReference type="AlphaFoldDB" id="A0A2P6V3U4"/>
<dbReference type="SMART" id="SM00220">
    <property type="entry name" value="S_TKc"/>
    <property type="match status" value="1"/>
</dbReference>
<dbReference type="GO" id="GO:0004674">
    <property type="term" value="F:protein serine/threonine kinase activity"/>
    <property type="evidence" value="ECO:0007669"/>
    <property type="project" value="UniProtKB-KW"/>
</dbReference>